<proteinExistence type="predicted"/>
<accession>A0A239IW99</accession>
<evidence type="ECO:0008006" key="3">
    <source>
        <dbReference type="Google" id="ProtNLM"/>
    </source>
</evidence>
<reference evidence="1 2" key="1">
    <citation type="submission" date="2017-06" db="EMBL/GenBank/DDBJ databases">
        <authorList>
            <person name="Kim H.J."/>
            <person name="Triplett B.A."/>
        </authorList>
    </citation>
    <scope>NUCLEOTIDE SEQUENCE [LARGE SCALE GENOMIC DNA]</scope>
    <source>
        <strain evidence="1 2">SCA</strain>
    </source>
</reference>
<dbReference type="AlphaFoldDB" id="A0A239IW99"/>
<organism evidence="1 2">
    <name type="scientific">Anaerovirgula multivorans</name>
    <dbReference type="NCBI Taxonomy" id="312168"/>
    <lineage>
        <taxon>Bacteria</taxon>
        <taxon>Bacillati</taxon>
        <taxon>Bacillota</taxon>
        <taxon>Clostridia</taxon>
        <taxon>Peptostreptococcales</taxon>
        <taxon>Natronincolaceae</taxon>
        <taxon>Anaerovirgula</taxon>
    </lineage>
</organism>
<name>A0A239IW99_9FIRM</name>
<evidence type="ECO:0000313" key="2">
    <source>
        <dbReference type="Proteomes" id="UP000198304"/>
    </source>
</evidence>
<gene>
    <name evidence="1" type="ORF">SAMN05446037_103126</name>
</gene>
<protein>
    <recommendedName>
        <fullName evidence="3">Carboxymuconolactone decarboxylase family protein</fullName>
    </recommendedName>
</protein>
<dbReference type="RefSeq" id="WP_207652617.1">
    <property type="nucleotide sequence ID" value="NZ_FZOJ01000031.1"/>
</dbReference>
<dbReference type="EMBL" id="FZOJ01000031">
    <property type="protein sequence ID" value="SNS97910.1"/>
    <property type="molecule type" value="Genomic_DNA"/>
</dbReference>
<evidence type="ECO:0000313" key="1">
    <source>
        <dbReference type="EMBL" id="SNS97910.1"/>
    </source>
</evidence>
<keyword evidence="2" id="KW-1185">Reference proteome</keyword>
<dbReference type="Proteomes" id="UP000198304">
    <property type="component" value="Unassembled WGS sequence"/>
</dbReference>
<sequence>MSRIEFSKIGTTPFQKLLGHNKLILANWEELAETLSQQGKLNSELKEQIRRSLAYKNQCSY</sequence>